<keyword evidence="1" id="KW-0808">Transferase</keyword>
<organism evidence="1">
    <name type="scientific">unidentified</name>
    <dbReference type="NCBI Taxonomy" id="32644"/>
    <lineage>
        <taxon>unclassified sequences</taxon>
    </lineage>
</organism>
<dbReference type="AlphaFoldDB" id="W5RS70"/>
<name>W5RS70_9ZZZZ</name>
<proteinExistence type="predicted"/>
<keyword evidence="1" id="KW-0548">Nucleotidyltransferase</keyword>
<evidence type="ECO:0000313" key="1">
    <source>
        <dbReference type="EMBL" id="AHB33556.1"/>
    </source>
</evidence>
<accession>W5RS70</accession>
<feature type="non-terminal residue" evidence="1">
    <location>
        <position position="1"/>
    </location>
</feature>
<reference evidence="1" key="1">
    <citation type="submission" date="2013-01" db="EMBL/GenBank/DDBJ databases">
        <title>First detection of lichen-associated virus-like genome fragments.</title>
        <authorList>
            <person name="Blinkova O."/>
            <person name="Walker N."/>
            <person name="Roossinck M.J."/>
            <person name="Palmer M.W."/>
            <person name="Roe B.A."/>
            <person name="Melcher U."/>
        </authorList>
    </citation>
    <scope>NUCLEOTIDE SEQUENCE</scope>
    <source>
        <strain evidence="1">06TGP3007_ClaRV1</strain>
    </source>
</reference>
<feature type="non-terminal residue" evidence="1">
    <location>
        <position position="126"/>
    </location>
</feature>
<protein>
    <submittedName>
        <fullName evidence="1">Putative RNA-dependent RNA polymerase</fullName>
    </submittedName>
</protein>
<keyword evidence="1" id="KW-0696">RNA-directed RNA polymerase</keyword>
<sequence>SDVWNECYSRDVPNWVLRGERTNEKDLDINFLVRLFEAGKIPKECVDYYVKHSYVPTQFDFGITMFEWSTMLGELPPKFNQRRYFDIEGDMLNIFPTRGSKELTRANVTIRQLIQTFDIFSHPEAL</sequence>
<dbReference type="GO" id="GO:0003968">
    <property type="term" value="F:RNA-directed RNA polymerase activity"/>
    <property type="evidence" value="ECO:0007669"/>
    <property type="project" value="UniProtKB-KW"/>
</dbReference>
<dbReference type="EMBL" id="KC549949">
    <property type="protein sequence ID" value="AHB33556.1"/>
    <property type="molecule type" value="Genomic_DNA"/>
</dbReference>